<evidence type="ECO:0000313" key="2">
    <source>
        <dbReference type="Proteomes" id="UP000290759"/>
    </source>
</evidence>
<accession>A0A4Q2U7S5</accession>
<comment type="caution">
    <text evidence="1">The sequence shown here is derived from an EMBL/GenBank/DDBJ whole genome shotgun (WGS) entry which is preliminary data.</text>
</comment>
<evidence type="ECO:0000313" key="1">
    <source>
        <dbReference type="EMBL" id="RYC32510.1"/>
    </source>
</evidence>
<gene>
    <name evidence="1" type="ORF">D3273_08985</name>
</gene>
<name>A0A4Q2U7S5_9HYPH</name>
<reference evidence="1 2" key="1">
    <citation type="submission" date="2018-12" db="EMBL/GenBank/DDBJ databases">
        <authorList>
            <person name="Grouzdev D.S."/>
            <person name="Krutkina M.S."/>
        </authorList>
    </citation>
    <scope>NUCLEOTIDE SEQUENCE [LARGE SCALE GENOMIC DNA]</scope>
    <source>
        <strain evidence="1 2">RmlP026</strain>
    </source>
</reference>
<sequence>MARKPTRRREPDASPDAATAAVRAAIRAHVPDAIRELARLAHEATSEAARVSAINALIDRGYGDLKHAAEADEGVAGITVRFVGPADKA</sequence>
<dbReference type="EMBL" id="QYBB01000007">
    <property type="protein sequence ID" value="RYC32510.1"/>
    <property type="molecule type" value="Genomic_DNA"/>
</dbReference>
<protein>
    <submittedName>
        <fullName evidence="1">Uncharacterized protein</fullName>
    </submittedName>
</protein>
<proteinExistence type="predicted"/>
<organism evidence="1 2">
    <name type="scientific">Lichenibacterium minor</name>
    <dbReference type="NCBI Taxonomy" id="2316528"/>
    <lineage>
        <taxon>Bacteria</taxon>
        <taxon>Pseudomonadati</taxon>
        <taxon>Pseudomonadota</taxon>
        <taxon>Alphaproteobacteria</taxon>
        <taxon>Hyphomicrobiales</taxon>
        <taxon>Lichenihabitantaceae</taxon>
        <taxon>Lichenibacterium</taxon>
    </lineage>
</organism>
<dbReference type="RefSeq" id="WP_129225616.1">
    <property type="nucleotide sequence ID" value="NZ_QYBB01000007.1"/>
</dbReference>
<dbReference type="Proteomes" id="UP000290759">
    <property type="component" value="Unassembled WGS sequence"/>
</dbReference>
<dbReference type="AlphaFoldDB" id="A0A4Q2U7S5"/>
<dbReference type="OrthoDB" id="8453986at2"/>
<reference evidence="1 2" key="2">
    <citation type="submission" date="2019-02" db="EMBL/GenBank/DDBJ databases">
        <title>'Lichenibacterium ramalinii' gen. nov. sp. nov., 'Lichenibacterium minor' gen. nov. sp. nov.</title>
        <authorList>
            <person name="Pankratov T."/>
        </authorList>
    </citation>
    <scope>NUCLEOTIDE SEQUENCE [LARGE SCALE GENOMIC DNA]</scope>
    <source>
        <strain evidence="1 2">RmlP026</strain>
    </source>
</reference>
<keyword evidence="2" id="KW-1185">Reference proteome</keyword>